<evidence type="ECO:0000313" key="2">
    <source>
        <dbReference type="EMBL" id="NBG96407.1"/>
    </source>
</evidence>
<accession>A0A845QDA3</accession>
<dbReference type="PANTHER" id="PTHR43364:SF1">
    <property type="entry name" value="OXIDOREDUCTASE YDHF"/>
    <property type="match status" value="1"/>
</dbReference>
<evidence type="ECO:0000313" key="3">
    <source>
        <dbReference type="Proteomes" id="UP000470384"/>
    </source>
</evidence>
<reference evidence="2 3" key="1">
    <citation type="journal article" date="2016" name="Int. J. Syst. Evol. Microbiol.">
        <title>Pyruvatibacter mobilis gen. nov., sp. nov., a marine bacterium from the culture broth of Picochlorum sp. 122.</title>
        <authorList>
            <person name="Wang G."/>
            <person name="Tang M."/>
            <person name="Wu H."/>
            <person name="Dai S."/>
            <person name="Li T."/>
            <person name="Chen C."/>
            <person name="He H."/>
            <person name="Fan J."/>
            <person name="Xiang W."/>
            <person name="Li X."/>
        </authorList>
    </citation>
    <scope>NUCLEOTIDE SEQUENCE [LARGE SCALE GENOMIC DNA]</scope>
    <source>
        <strain evidence="2 3">GYP-11</strain>
    </source>
</reference>
<proteinExistence type="predicted"/>
<gene>
    <name evidence="2" type="ORF">GTQ45_11750</name>
</gene>
<dbReference type="SUPFAM" id="SSF51430">
    <property type="entry name" value="NAD(P)-linked oxidoreductase"/>
    <property type="match status" value="1"/>
</dbReference>
<keyword evidence="3" id="KW-1185">Reference proteome</keyword>
<dbReference type="InterPro" id="IPR036812">
    <property type="entry name" value="NAD(P)_OxRdtase_dom_sf"/>
</dbReference>
<dbReference type="Gene3D" id="3.20.20.100">
    <property type="entry name" value="NADP-dependent oxidoreductase domain"/>
    <property type="match status" value="1"/>
</dbReference>
<dbReference type="OrthoDB" id="9768793at2"/>
<evidence type="ECO:0000259" key="1">
    <source>
        <dbReference type="Pfam" id="PF00248"/>
    </source>
</evidence>
<organism evidence="2 3">
    <name type="scientific">Pyruvatibacter mobilis</name>
    <dbReference type="NCBI Taxonomy" id="1712261"/>
    <lineage>
        <taxon>Bacteria</taxon>
        <taxon>Pseudomonadati</taxon>
        <taxon>Pseudomonadota</taxon>
        <taxon>Alphaproteobacteria</taxon>
        <taxon>Hyphomicrobiales</taxon>
        <taxon>Parvibaculaceae</taxon>
        <taxon>Pyruvatibacter</taxon>
    </lineage>
</organism>
<comment type="caution">
    <text evidence="2">The sequence shown here is derived from an EMBL/GenBank/DDBJ whole genome shotgun (WGS) entry which is preliminary data.</text>
</comment>
<dbReference type="Pfam" id="PF00248">
    <property type="entry name" value="Aldo_ket_red"/>
    <property type="match status" value="1"/>
</dbReference>
<name>A0A845QDA3_9HYPH</name>
<sequence>MSDLVIARSNRRLGQSGLTVAPIAYGMWRYAGTDVADATRKVEIALDAGMTLFDTADVYGLDSDMHFGAAEELFGEVLAARPALRDRMVIASKGGIIPGTPYDSSATYLRKACEASLRRLKIDVIDLYQIHRPDMLSHPAEVAETLTALRTEGKIREIGLSNHTSAQIRALQAHLDVPLATQQPEFSAIAVEPVTNGVLDLCMETGMTPLAWSPLAGGRLMLEANEAATPELADVIITLDRLAKERGVSRTAIALAFVLAHPSAPIPIIGSQTPVRIADAMSALDVTLTRADWYAVYEAATGQPLP</sequence>
<feature type="domain" description="NADP-dependent oxidoreductase" evidence="1">
    <location>
        <begin position="22"/>
        <end position="296"/>
    </location>
</feature>
<dbReference type="InterPro" id="IPR023210">
    <property type="entry name" value="NADP_OxRdtase_dom"/>
</dbReference>
<dbReference type="Proteomes" id="UP000470384">
    <property type="component" value="Unassembled WGS sequence"/>
</dbReference>
<dbReference type="GeneID" id="300655559"/>
<dbReference type="RefSeq" id="WP_160588475.1">
    <property type="nucleotide sequence ID" value="NZ_BMHN01000001.1"/>
</dbReference>
<protein>
    <submittedName>
        <fullName evidence="2">Aldo/keto reductase</fullName>
    </submittedName>
</protein>
<dbReference type="GO" id="GO:0005829">
    <property type="term" value="C:cytosol"/>
    <property type="evidence" value="ECO:0007669"/>
    <property type="project" value="TreeGrafter"/>
</dbReference>
<dbReference type="PANTHER" id="PTHR43364">
    <property type="entry name" value="NADH-SPECIFIC METHYLGLYOXAL REDUCTASE-RELATED"/>
    <property type="match status" value="1"/>
</dbReference>
<dbReference type="AlphaFoldDB" id="A0A845QDA3"/>
<dbReference type="EMBL" id="WXYQ01000007">
    <property type="protein sequence ID" value="NBG96407.1"/>
    <property type="molecule type" value="Genomic_DNA"/>
</dbReference>
<dbReference type="InterPro" id="IPR050523">
    <property type="entry name" value="AKR_Detox_Biosynth"/>
</dbReference>